<keyword evidence="6 12" id="KW-0698">rRNA processing</keyword>
<evidence type="ECO:0000256" key="2">
    <source>
        <dbReference type="ARBA" id="ARBA00005528"/>
    </source>
</evidence>
<dbReference type="Gene3D" id="3.40.1280.10">
    <property type="match status" value="1"/>
</dbReference>
<dbReference type="PIRSF" id="PIRSF015601">
    <property type="entry name" value="MTase_slr0722"/>
    <property type="match status" value="1"/>
</dbReference>
<keyword evidence="5 12" id="KW-0963">Cytoplasm</keyword>
<evidence type="ECO:0000256" key="6">
    <source>
        <dbReference type="ARBA" id="ARBA00022552"/>
    </source>
</evidence>
<sequence>MNRFFTSHKLVSGQTLTLEPAIQKHAIQVLRLQPGALIEVVGPDAQPYTAAIVAAAPLTVQVQAALSRQSELPVKVHLICGVPKGDKAELIVQKATELGAFAISFFNSEWATAKWDGKRVAKKLVRLQTIAQGAAEQSHRSVVPRIDVVTLNETTQLPAAAKLVAYEESAKAGERSVLVQTLEQRPTSLLVVFGPEGGLSPAEVARLAAAGFQPAGLGPRILRTETAPLYLLSAVSVLSELQGDKNE</sequence>
<proteinExistence type="inferred from homology"/>
<comment type="similarity">
    <text evidence="2 12">Belongs to the RNA methyltransferase RsmE family.</text>
</comment>
<evidence type="ECO:0000256" key="9">
    <source>
        <dbReference type="ARBA" id="ARBA00022691"/>
    </source>
</evidence>
<comment type="caution">
    <text evidence="14">The sequence shown here is derived from an EMBL/GenBank/DDBJ whole genome shotgun (WGS) entry which is preliminary data.</text>
</comment>
<dbReference type="Pfam" id="PF04452">
    <property type="entry name" value="Methyltrans_RNA"/>
    <property type="match status" value="1"/>
</dbReference>
<evidence type="ECO:0000256" key="10">
    <source>
        <dbReference type="ARBA" id="ARBA00025699"/>
    </source>
</evidence>
<dbReference type="EMBL" id="JBHTMO010000038">
    <property type="protein sequence ID" value="MFD1394013.1"/>
    <property type="molecule type" value="Genomic_DNA"/>
</dbReference>
<dbReference type="GO" id="GO:0008168">
    <property type="term" value="F:methyltransferase activity"/>
    <property type="evidence" value="ECO:0007669"/>
    <property type="project" value="UniProtKB-KW"/>
</dbReference>
<keyword evidence="7 12" id="KW-0489">Methyltransferase</keyword>
<reference evidence="15" key="1">
    <citation type="journal article" date="2019" name="Int. J. Syst. Evol. Microbiol.">
        <title>The Global Catalogue of Microorganisms (GCM) 10K type strain sequencing project: providing services to taxonomists for standard genome sequencing and annotation.</title>
        <authorList>
            <consortium name="The Broad Institute Genomics Platform"/>
            <consortium name="The Broad Institute Genome Sequencing Center for Infectious Disease"/>
            <person name="Wu L."/>
            <person name="Ma J."/>
        </authorList>
    </citation>
    <scope>NUCLEOTIDE SEQUENCE [LARGE SCALE GENOMIC DNA]</scope>
    <source>
        <strain evidence="15">CCM 8911</strain>
    </source>
</reference>
<comment type="subcellular location">
    <subcellularLocation>
        <location evidence="1 12">Cytoplasm</location>
    </subcellularLocation>
</comment>
<comment type="catalytic activity">
    <reaction evidence="11 12">
        <text>uridine(1498) in 16S rRNA + S-adenosyl-L-methionine = N(3)-methyluridine(1498) in 16S rRNA + S-adenosyl-L-homocysteine + H(+)</text>
        <dbReference type="Rhea" id="RHEA:42920"/>
        <dbReference type="Rhea" id="RHEA-COMP:10283"/>
        <dbReference type="Rhea" id="RHEA-COMP:10284"/>
        <dbReference type="ChEBI" id="CHEBI:15378"/>
        <dbReference type="ChEBI" id="CHEBI:57856"/>
        <dbReference type="ChEBI" id="CHEBI:59789"/>
        <dbReference type="ChEBI" id="CHEBI:65315"/>
        <dbReference type="ChEBI" id="CHEBI:74502"/>
        <dbReference type="EC" id="2.1.1.193"/>
    </reaction>
</comment>
<gene>
    <name evidence="14" type="ORF">ACFQ3L_10590</name>
</gene>
<keyword evidence="8 12" id="KW-0808">Transferase</keyword>
<dbReference type="InterPro" id="IPR046886">
    <property type="entry name" value="RsmE_MTase_dom"/>
</dbReference>
<dbReference type="RefSeq" id="WP_125585025.1">
    <property type="nucleotide sequence ID" value="NZ_JBHTMO010000038.1"/>
</dbReference>
<evidence type="ECO:0000256" key="5">
    <source>
        <dbReference type="ARBA" id="ARBA00022490"/>
    </source>
</evidence>
<evidence type="ECO:0000313" key="15">
    <source>
        <dbReference type="Proteomes" id="UP001597249"/>
    </source>
</evidence>
<evidence type="ECO:0000256" key="8">
    <source>
        <dbReference type="ARBA" id="ARBA00022679"/>
    </source>
</evidence>
<keyword evidence="9 12" id="KW-0949">S-adenosyl-L-methionine</keyword>
<dbReference type="NCBIfam" id="TIGR00046">
    <property type="entry name" value="RsmE family RNA methyltransferase"/>
    <property type="match status" value="1"/>
</dbReference>
<protein>
    <recommendedName>
        <fullName evidence="4 12">Ribosomal RNA small subunit methyltransferase E</fullName>
        <ecNumber evidence="3 12">2.1.1.193</ecNumber>
    </recommendedName>
</protein>
<evidence type="ECO:0000256" key="12">
    <source>
        <dbReference type="PIRNR" id="PIRNR015601"/>
    </source>
</evidence>
<evidence type="ECO:0000313" key="14">
    <source>
        <dbReference type="EMBL" id="MFD1394013.1"/>
    </source>
</evidence>
<evidence type="ECO:0000256" key="11">
    <source>
        <dbReference type="ARBA" id="ARBA00047944"/>
    </source>
</evidence>
<dbReference type="InterPro" id="IPR029026">
    <property type="entry name" value="tRNA_m1G_MTases_N"/>
</dbReference>
<accession>A0ABW4BDD7</accession>
<comment type="function">
    <text evidence="10 12">Specifically methylates the N3 position of the uracil ring of uridine 1498 (m3U1498) in 16S rRNA. Acts on the fully assembled 30S ribosomal subunit.</text>
</comment>
<keyword evidence="15" id="KW-1185">Reference proteome</keyword>
<dbReference type="EC" id="2.1.1.193" evidence="3 12"/>
<evidence type="ECO:0000256" key="3">
    <source>
        <dbReference type="ARBA" id="ARBA00012328"/>
    </source>
</evidence>
<feature type="domain" description="Ribosomal RNA small subunit methyltransferase E methyltransferase" evidence="13">
    <location>
        <begin position="71"/>
        <end position="235"/>
    </location>
</feature>
<dbReference type="SUPFAM" id="SSF75217">
    <property type="entry name" value="alpha/beta knot"/>
    <property type="match status" value="1"/>
</dbReference>
<dbReference type="Proteomes" id="UP001597249">
    <property type="component" value="Unassembled WGS sequence"/>
</dbReference>
<dbReference type="GO" id="GO:0032259">
    <property type="term" value="P:methylation"/>
    <property type="evidence" value="ECO:0007669"/>
    <property type="project" value="UniProtKB-KW"/>
</dbReference>
<organism evidence="14 15">
    <name type="scientific">Lacticaseibacillus jixianensis</name>
    <dbReference type="NCBI Taxonomy" id="2486012"/>
    <lineage>
        <taxon>Bacteria</taxon>
        <taxon>Bacillati</taxon>
        <taxon>Bacillota</taxon>
        <taxon>Bacilli</taxon>
        <taxon>Lactobacillales</taxon>
        <taxon>Lactobacillaceae</taxon>
        <taxon>Lacticaseibacillus</taxon>
    </lineage>
</organism>
<dbReference type="CDD" id="cd18084">
    <property type="entry name" value="RsmE-like"/>
    <property type="match status" value="1"/>
</dbReference>
<dbReference type="PANTHER" id="PTHR30027">
    <property type="entry name" value="RIBOSOMAL RNA SMALL SUBUNIT METHYLTRANSFERASE E"/>
    <property type="match status" value="1"/>
</dbReference>
<name>A0ABW4BDD7_9LACO</name>
<evidence type="ECO:0000256" key="7">
    <source>
        <dbReference type="ARBA" id="ARBA00022603"/>
    </source>
</evidence>
<evidence type="ECO:0000256" key="4">
    <source>
        <dbReference type="ARBA" id="ARBA00013673"/>
    </source>
</evidence>
<dbReference type="InterPro" id="IPR015947">
    <property type="entry name" value="PUA-like_sf"/>
</dbReference>
<evidence type="ECO:0000259" key="13">
    <source>
        <dbReference type="Pfam" id="PF04452"/>
    </source>
</evidence>
<evidence type="ECO:0000256" key="1">
    <source>
        <dbReference type="ARBA" id="ARBA00004496"/>
    </source>
</evidence>
<dbReference type="InterPro" id="IPR029028">
    <property type="entry name" value="Alpha/beta_knot_MTases"/>
</dbReference>
<dbReference type="InterPro" id="IPR006700">
    <property type="entry name" value="RsmE"/>
</dbReference>
<dbReference type="PANTHER" id="PTHR30027:SF3">
    <property type="entry name" value="16S RRNA (URACIL(1498)-N(3))-METHYLTRANSFERASE"/>
    <property type="match status" value="1"/>
</dbReference>
<dbReference type="SUPFAM" id="SSF88697">
    <property type="entry name" value="PUA domain-like"/>
    <property type="match status" value="1"/>
</dbReference>